<protein>
    <submittedName>
        <fullName evidence="3">Uncharacterized protein</fullName>
    </submittedName>
</protein>
<feature type="transmembrane region" description="Helical" evidence="2">
    <location>
        <begin position="71"/>
        <end position="90"/>
    </location>
</feature>
<gene>
    <name evidence="3" type="ORF">SDC9_183362</name>
</gene>
<name>A0A645HAW8_9ZZZZ</name>
<proteinExistence type="predicted"/>
<accession>A0A645HAW8</accession>
<sequence length="91" mass="10053">MLKSMLLDAIRALAEHSGELGALAAKRKLDEANFTGADHNKLIRATEELEELDRLIRKLVREIVIQERLKAALWLIGLTGLAILIINIIGG</sequence>
<evidence type="ECO:0000256" key="1">
    <source>
        <dbReference type="SAM" id="Coils"/>
    </source>
</evidence>
<keyword evidence="2" id="KW-0812">Transmembrane</keyword>
<dbReference type="AlphaFoldDB" id="A0A645HAW8"/>
<feature type="coiled-coil region" evidence="1">
    <location>
        <begin position="42"/>
        <end position="69"/>
    </location>
</feature>
<evidence type="ECO:0000313" key="3">
    <source>
        <dbReference type="EMBL" id="MPN35860.1"/>
    </source>
</evidence>
<evidence type="ECO:0000256" key="2">
    <source>
        <dbReference type="SAM" id="Phobius"/>
    </source>
</evidence>
<comment type="caution">
    <text evidence="3">The sequence shown here is derived from an EMBL/GenBank/DDBJ whole genome shotgun (WGS) entry which is preliminary data.</text>
</comment>
<organism evidence="3">
    <name type="scientific">bioreactor metagenome</name>
    <dbReference type="NCBI Taxonomy" id="1076179"/>
    <lineage>
        <taxon>unclassified sequences</taxon>
        <taxon>metagenomes</taxon>
        <taxon>ecological metagenomes</taxon>
    </lineage>
</organism>
<keyword evidence="2" id="KW-1133">Transmembrane helix</keyword>
<keyword evidence="1" id="KW-0175">Coiled coil</keyword>
<reference evidence="3" key="1">
    <citation type="submission" date="2019-08" db="EMBL/GenBank/DDBJ databases">
        <authorList>
            <person name="Kucharzyk K."/>
            <person name="Murdoch R.W."/>
            <person name="Higgins S."/>
            <person name="Loffler F."/>
        </authorList>
    </citation>
    <scope>NUCLEOTIDE SEQUENCE</scope>
</reference>
<keyword evidence="2" id="KW-0472">Membrane</keyword>
<dbReference type="EMBL" id="VSSQ01089689">
    <property type="protein sequence ID" value="MPN35860.1"/>
    <property type="molecule type" value="Genomic_DNA"/>
</dbReference>